<proteinExistence type="predicted"/>
<evidence type="ECO:0000256" key="1">
    <source>
        <dbReference type="ARBA" id="ARBA00022729"/>
    </source>
</evidence>
<organism evidence="4 5">
    <name type="scientific">Adineta ricciae</name>
    <name type="common">Rotifer</name>
    <dbReference type="NCBI Taxonomy" id="249248"/>
    <lineage>
        <taxon>Eukaryota</taxon>
        <taxon>Metazoa</taxon>
        <taxon>Spiralia</taxon>
        <taxon>Gnathifera</taxon>
        <taxon>Rotifera</taxon>
        <taxon>Eurotatoria</taxon>
        <taxon>Bdelloidea</taxon>
        <taxon>Adinetida</taxon>
        <taxon>Adinetidae</taxon>
        <taxon>Adineta</taxon>
    </lineage>
</organism>
<keyword evidence="2" id="KW-0812">Transmembrane</keyword>
<feature type="transmembrane region" description="Helical" evidence="2">
    <location>
        <begin position="178"/>
        <end position="198"/>
    </location>
</feature>
<gene>
    <name evidence="4" type="ORF">XAT740_LOCUS19477</name>
</gene>
<dbReference type="Gene3D" id="2.70.220.10">
    <property type="entry name" value="Ganglioside GM2 activator"/>
    <property type="match status" value="1"/>
</dbReference>
<evidence type="ECO:0000313" key="4">
    <source>
        <dbReference type="EMBL" id="CAF1122864.1"/>
    </source>
</evidence>
<dbReference type="InterPro" id="IPR003172">
    <property type="entry name" value="ML_dom"/>
</dbReference>
<keyword evidence="1" id="KW-0732">Signal</keyword>
<dbReference type="SUPFAM" id="SSF63707">
    <property type="entry name" value="Ganglioside M2 (gm2) activator"/>
    <property type="match status" value="1"/>
</dbReference>
<sequence length="360" mass="39306">MLHIWESVPHTESVPTIPELIRSNSGIPLQHQILNTDSDSSIPVTSVTDSDSQGLSMCNDNDTIAQCPIESVDRTNTKSKILPCKVIAMESSSNDCMLYKLCTMKGVLAIRYGVQDLLDLRRCDFADLRSIDSTNLAIMAFTQASVNVPQNHVRAKQKVLNVARSPRFQILSYQTEAFHMHLLFMTVLLALNGANAFVNKQKELRVTAFSWQNCGPSSDPIQIKSLSVSPDPILVPGNLTLSLTVNVASTITNDTHAAVAMERKVGGVFVKVPCVDNFGSCTYEDLCKDWASACPKYFEKYGVPCSCPIPPKTYTISDAVIGINGHLPSVGGGEYRITANLLSSKAHLGCIKLQVTLKKD</sequence>
<dbReference type="InterPro" id="IPR036846">
    <property type="entry name" value="GM2-AP_sf"/>
</dbReference>
<dbReference type="PANTHER" id="PTHR17357">
    <property type="entry name" value="GM2 GANGLIOSIDE ACTIVATOR PROTEIN"/>
    <property type="match status" value="1"/>
</dbReference>
<evidence type="ECO:0000313" key="5">
    <source>
        <dbReference type="Proteomes" id="UP000663828"/>
    </source>
</evidence>
<keyword evidence="5" id="KW-1185">Reference proteome</keyword>
<accession>A0A814QQ48</accession>
<dbReference type="GO" id="GO:0008047">
    <property type="term" value="F:enzyme activator activity"/>
    <property type="evidence" value="ECO:0007669"/>
    <property type="project" value="InterPro"/>
</dbReference>
<feature type="domain" description="MD-2-related lipid-recognition" evidence="3">
    <location>
        <begin position="211"/>
        <end position="355"/>
    </location>
</feature>
<reference evidence="4" key="1">
    <citation type="submission" date="2021-02" db="EMBL/GenBank/DDBJ databases">
        <authorList>
            <person name="Nowell W R."/>
        </authorList>
    </citation>
    <scope>NUCLEOTIDE SEQUENCE</scope>
</reference>
<name>A0A814QQ48_ADIRI</name>
<evidence type="ECO:0000256" key="2">
    <source>
        <dbReference type="SAM" id="Phobius"/>
    </source>
</evidence>
<keyword evidence="2" id="KW-1133">Transmembrane helix</keyword>
<dbReference type="PANTHER" id="PTHR17357:SF0">
    <property type="entry name" value="GANGLIOSIDE GM2 ACTIVATOR"/>
    <property type="match status" value="1"/>
</dbReference>
<dbReference type="Proteomes" id="UP000663828">
    <property type="component" value="Unassembled WGS sequence"/>
</dbReference>
<comment type="caution">
    <text evidence="4">The sequence shown here is derived from an EMBL/GenBank/DDBJ whole genome shotgun (WGS) entry which is preliminary data.</text>
</comment>
<evidence type="ECO:0000259" key="3">
    <source>
        <dbReference type="SMART" id="SM00737"/>
    </source>
</evidence>
<keyword evidence="2" id="KW-0472">Membrane</keyword>
<dbReference type="GO" id="GO:0009898">
    <property type="term" value="C:cytoplasmic side of plasma membrane"/>
    <property type="evidence" value="ECO:0007669"/>
    <property type="project" value="TreeGrafter"/>
</dbReference>
<dbReference type="AlphaFoldDB" id="A0A814QQ48"/>
<dbReference type="GO" id="GO:0006689">
    <property type="term" value="P:ganglioside catabolic process"/>
    <property type="evidence" value="ECO:0007669"/>
    <property type="project" value="InterPro"/>
</dbReference>
<protein>
    <recommendedName>
        <fullName evidence="3">MD-2-related lipid-recognition domain-containing protein</fullName>
    </recommendedName>
</protein>
<dbReference type="InterPro" id="IPR028996">
    <property type="entry name" value="GM2-AP"/>
</dbReference>
<dbReference type="SMART" id="SM00737">
    <property type="entry name" value="ML"/>
    <property type="match status" value="1"/>
</dbReference>
<dbReference type="GO" id="GO:0005319">
    <property type="term" value="F:lipid transporter activity"/>
    <property type="evidence" value="ECO:0007669"/>
    <property type="project" value="TreeGrafter"/>
</dbReference>
<dbReference type="EMBL" id="CAJNOR010001328">
    <property type="protein sequence ID" value="CAF1122864.1"/>
    <property type="molecule type" value="Genomic_DNA"/>
</dbReference>